<protein>
    <submittedName>
        <fullName evidence="4">FMN reductase</fullName>
    </submittedName>
</protein>
<dbReference type="GO" id="GO:0008752">
    <property type="term" value="F:FMN reductase [NAD(P)H] activity"/>
    <property type="evidence" value="ECO:0007669"/>
    <property type="project" value="InterPro"/>
</dbReference>
<dbReference type="GO" id="GO:0046306">
    <property type="term" value="P:alkanesulfonate catabolic process"/>
    <property type="evidence" value="ECO:0007669"/>
    <property type="project" value="InterPro"/>
</dbReference>
<accession>A0A3T0KNA5</accession>
<evidence type="ECO:0000256" key="3">
    <source>
        <dbReference type="ARBA" id="ARBA00023002"/>
    </source>
</evidence>
<reference evidence="4 5" key="1">
    <citation type="submission" date="2018-01" db="EMBL/GenBank/DDBJ databases">
        <title>Bacillus asahii Genome sequencing and assembly.</title>
        <authorList>
            <person name="Jiang H."/>
            <person name="Feng Y."/>
            <person name="Zhao F."/>
            <person name="Lin X."/>
        </authorList>
    </citation>
    <scope>NUCLEOTIDE SEQUENCE [LARGE SCALE GENOMIC DNA]</scope>
    <source>
        <strain evidence="4 5">OM18</strain>
    </source>
</reference>
<dbReference type="KEGG" id="pasa:BAOM_1276"/>
<dbReference type="RefSeq" id="WP_127759481.1">
    <property type="nucleotide sequence ID" value="NZ_CP026095.1"/>
</dbReference>
<evidence type="ECO:0000313" key="5">
    <source>
        <dbReference type="Proteomes" id="UP000283095"/>
    </source>
</evidence>
<gene>
    <name evidence="4" type="primary">ssuE</name>
    <name evidence="4" type="ORF">BAOM_1276</name>
</gene>
<dbReference type="InterPro" id="IPR020048">
    <property type="entry name" value="NADPH-dep_FMN_reduc_SsuE"/>
</dbReference>
<sequence>MTKAVIINGGNTKKSRLTAIQQKVERFFEQEEINFHSLYVHELPATDLITANFASEDIQRANQQVAEADIVVILTPIYKASFTGILKTYLDLLPQKALEGKIVVPLAVGGSFGHLLAIEYALKPVLSVLGATEILNPVYVIDQQIERLATGGFRIEAEAEQRLTAELQKLLNVKISRLV</sequence>
<dbReference type="NCBIfam" id="TIGR03567">
    <property type="entry name" value="FMN_reduc_SsuE"/>
    <property type="match status" value="1"/>
</dbReference>
<keyword evidence="3" id="KW-0560">Oxidoreductase</keyword>
<dbReference type="Gene3D" id="3.40.50.360">
    <property type="match status" value="1"/>
</dbReference>
<dbReference type="PANTHER" id="PTHR43408:SF1">
    <property type="entry name" value="FMN REDUCTASE (NADPH)"/>
    <property type="match status" value="1"/>
</dbReference>
<dbReference type="EMBL" id="CP026095">
    <property type="protein sequence ID" value="AZV41886.1"/>
    <property type="molecule type" value="Genomic_DNA"/>
</dbReference>
<evidence type="ECO:0000256" key="2">
    <source>
        <dbReference type="ARBA" id="ARBA00022643"/>
    </source>
</evidence>
<dbReference type="AlphaFoldDB" id="A0A3T0KNA5"/>
<evidence type="ECO:0000256" key="1">
    <source>
        <dbReference type="ARBA" id="ARBA00022630"/>
    </source>
</evidence>
<dbReference type="SUPFAM" id="SSF52218">
    <property type="entry name" value="Flavoproteins"/>
    <property type="match status" value="1"/>
</dbReference>
<evidence type="ECO:0000313" key="4">
    <source>
        <dbReference type="EMBL" id="AZV41886.1"/>
    </source>
</evidence>
<dbReference type="InterPro" id="IPR051814">
    <property type="entry name" value="NAD(P)H-dep_FMN_reductase"/>
</dbReference>
<dbReference type="OrthoDB" id="1643408at2"/>
<dbReference type="InterPro" id="IPR029039">
    <property type="entry name" value="Flavoprotein-like_sf"/>
</dbReference>
<keyword evidence="2" id="KW-0288">FMN</keyword>
<dbReference type="InterPro" id="IPR005025">
    <property type="entry name" value="FMN_Rdtase-like_dom"/>
</dbReference>
<dbReference type="PANTHER" id="PTHR43408">
    <property type="entry name" value="FMN REDUCTASE (NADPH)"/>
    <property type="match status" value="1"/>
</dbReference>
<dbReference type="Pfam" id="PF03358">
    <property type="entry name" value="FMN_red"/>
    <property type="match status" value="1"/>
</dbReference>
<keyword evidence="1" id="KW-0285">Flavoprotein</keyword>
<dbReference type="Proteomes" id="UP000283095">
    <property type="component" value="Chromosome"/>
</dbReference>
<name>A0A3T0KNA5_9BACI</name>
<proteinExistence type="predicted"/>
<organism evidence="4 5">
    <name type="scientific">Peribacillus asahii</name>
    <dbReference type="NCBI Taxonomy" id="228899"/>
    <lineage>
        <taxon>Bacteria</taxon>
        <taxon>Bacillati</taxon>
        <taxon>Bacillota</taxon>
        <taxon>Bacilli</taxon>
        <taxon>Bacillales</taxon>
        <taxon>Bacillaceae</taxon>
        <taxon>Peribacillus</taxon>
    </lineage>
</organism>